<accession>A0A1G2CGC0</accession>
<dbReference type="AlphaFoldDB" id="A0A1G2CGC0"/>
<dbReference type="STRING" id="1798650.A2945_04460"/>
<organism evidence="1 2">
    <name type="scientific">Candidatus Liptonbacteria bacterium RIFCSPLOWO2_01_FULL_52_25</name>
    <dbReference type="NCBI Taxonomy" id="1798650"/>
    <lineage>
        <taxon>Bacteria</taxon>
        <taxon>Candidatus Liptoniibacteriota</taxon>
    </lineage>
</organism>
<evidence type="ECO:0000313" key="1">
    <source>
        <dbReference type="EMBL" id="OGZ00252.1"/>
    </source>
</evidence>
<evidence type="ECO:0000313" key="2">
    <source>
        <dbReference type="Proteomes" id="UP000178880"/>
    </source>
</evidence>
<reference evidence="1 2" key="1">
    <citation type="journal article" date="2016" name="Nat. Commun.">
        <title>Thousands of microbial genomes shed light on interconnected biogeochemical processes in an aquifer system.</title>
        <authorList>
            <person name="Anantharaman K."/>
            <person name="Brown C.T."/>
            <person name="Hug L.A."/>
            <person name="Sharon I."/>
            <person name="Castelle C.J."/>
            <person name="Probst A.J."/>
            <person name="Thomas B.C."/>
            <person name="Singh A."/>
            <person name="Wilkins M.J."/>
            <person name="Karaoz U."/>
            <person name="Brodie E.L."/>
            <person name="Williams K.H."/>
            <person name="Hubbard S.S."/>
            <person name="Banfield J.F."/>
        </authorList>
    </citation>
    <scope>NUCLEOTIDE SEQUENCE [LARGE SCALE GENOMIC DNA]</scope>
</reference>
<protein>
    <submittedName>
        <fullName evidence="1">Uncharacterized protein</fullName>
    </submittedName>
</protein>
<name>A0A1G2CGC0_9BACT</name>
<comment type="caution">
    <text evidence="1">The sequence shown here is derived from an EMBL/GenBank/DDBJ whole genome shotgun (WGS) entry which is preliminary data.</text>
</comment>
<proteinExistence type="predicted"/>
<dbReference type="Proteomes" id="UP000178880">
    <property type="component" value="Unassembled WGS sequence"/>
</dbReference>
<dbReference type="EMBL" id="MHLA01000005">
    <property type="protein sequence ID" value="OGZ00252.1"/>
    <property type="molecule type" value="Genomic_DNA"/>
</dbReference>
<sequence>MPIFLDRHDKKLVQRVLDSIETAFKKANMPAAVAKRITVVAVRYRNKGKAAAIRRHPFRGICEASGRHLKKEDAHLDELNSEKGYDEKVRWVCPKANNSGRRSCGKC</sequence>
<gene>
    <name evidence="1" type="ORF">A2945_04460</name>
</gene>